<feature type="transmembrane region" description="Helical" evidence="29">
    <location>
        <begin position="519"/>
        <end position="537"/>
    </location>
</feature>
<dbReference type="GO" id="GO:0005262">
    <property type="term" value="F:calcium channel activity"/>
    <property type="evidence" value="ECO:0007669"/>
    <property type="project" value="UniProtKB-KW"/>
</dbReference>
<keyword evidence="9" id="KW-0268">Exocytosis</keyword>
<dbReference type="GO" id="GO:0044218">
    <property type="term" value="C:other organism cell membrane"/>
    <property type="evidence" value="ECO:0007669"/>
    <property type="project" value="UniProtKB-KW"/>
</dbReference>
<dbReference type="Pfam" id="PF12796">
    <property type="entry name" value="Ank_2"/>
    <property type="match status" value="1"/>
</dbReference>
<evidence type="ECO:0000256" key="8">
    <source>
        <dbReference type="ARBA" id="ARBA00022475"/>
    </source>
</evidence>
<evidence type="ECO:0000256" key="25">
    <source>
        <dbReference type="ARBA" id="ARBA00023298"/>
    </source>
</evidence>
<feature type="repeat" description="ANK" evidence="27">
    <location>
        <begin position="277"/>
        <end position="309"/>
    </location>
</feature>
<feature type="region of interest" description="Disordered" evidence="28">
    <location>
        <begin position="840"/>
        <end position="859"/>
    </location>
</feature>
<keyword evidence="14" id="KW-0107">Calcium channel</keyword>
<keyword evidence="15 29" id="KW-0812">Transmembrane</keyword>
<keyword evidence="7" id="KW-0813">Transport</keyword>
<evidence type="ECO:0000313" key="30">
    <source>
        <dbReference type="EMBL" id="KAF8784590.1"/>
    </source>
</evidence>
<dbReference type="InterPro" id="IPR036770">
    <property type="entry name" value="Ankyrin_rpt-contain_sf"/>
</dbReference>
<evidence type="ECO:0000256" key="28">
    <source>
        <dbReference type="SAM" id="MobiDB-lite"/>
    </source>
</evidence>
<dbReference type="PANTHER" id="PTHR10582">
    <property type="entry name" value="TRANSIENT RECEPTOR POTENTIAL ION CHANNEL PROTEIN"/>
    <property type="match status" value="1"/>
</dbReference>
<keyword evidence="23" id="KW-0496">Mitochondrion</keyword>
<evidence type="ECO:0000256" key="14">
    <source>
        <dbReference type="ARBA" id="ARBA00022673"/>
    </source>
</evidence>
<keyword evidence="31" id="KW-1185">Reference proteome</keyword>
<dbReference type="Proteomes" id="UP000807504">
    <property type="component" value="Unassembled WGS sequence"/>
</dbReference>
<dbReference type="SUPFAM" id="SSF48403">
    <property type="entry name" value="Ankyrin repeat"/>
    <property type="match status" value="1"/>
</dbReference>
<evidence type="ECO:0000256" key="23">
    <source>
        <dbReference type="ARBA" id="ARBA00023128"/>
    </source>
</evidence>
<evidence type="ECO:0000256" key="11">
    <source>
        <dbReference type="ARBA" id="ARBA00022537"/>
    </source>
</evidence>
<sequence length="962" mass="109307">MGNAESNVTSGVKKQTDSGSLKIYSLVDVKGGGQLIALMKETNKTRDYSTLDNQIRELVLPFLYNNGEGKMVPIQELVLTRNKDRPKHRQLPQNRDPDAKSTPKSSAINIDSIAKEEDGPQFREVCWDLDQRGSVGETVLHLCFLVSSPLHLDLAKRLVKLFPKLINDIYQSDEYYGENVLHMSIVNEDPVMVKFLLDHGANFNERAIGSFFTPEDQKATRSDSLSHEWIDLCFKTDYKGYVYWGEYPLPFAACLGQEECYRLLLAKGADPDLQDTNGNTVLHILVIQNKLEIFDLVYECGASLDIKNRQGLTPLTLAAKLAMKDIYFHILKLQREIYWELGNITCAAYPLDDIDTIDSNTGEINKLSVLNLVVYGEKIDHLDMLSGLLADLLNAKWNKFVKFRFFRQFATFFVYFIISLSCFVMRPGPVGPKVNKHHINHINHHPYITTKAPVLLGNTSHINPCYLLENNATSNQVRFILESLTAAGGLIYILDAVREAQFLGYHTFTQNMMTVPSRVLFMCSCCIMMIMVPLRFTCSHQGEDISAVFVMLTTAPYFLFFCRGFRLVGPFVVMIYKMILTDLLCFVTIYIVFVLGFAQAYYVIFLSYKADKPSFFDDPIQSILAMFIMSLSEFGDIYEQFHHTHHQNIAKNSASIVKQKNKSLLDLENGSEEVNIKIHIYFIMSVYGFLSLGKKFFGGFWKRGPPHIFSGAKKGIIQKGPGLNGKRAWFLNLEHNETEKEELRCIAEMRTSNVEQRARRKRRQAERKFLADPNMSHSVKSLDDENLIDSWVDLNATGELSRGSDSSQKRSTPISSLISSGKLEKLLWEAQRESCQSSLVGSAISSHRESPKSPRSPIVDDGALEELLPAQFDAGQRRHGSTDWIWEWSSKPDQRPPKEWKLHHPRPTLSLRNSRAAKSGLFSTEMLTIIIVSNILSVLIGTGIGFYISRRFGPEFFHWSKQ</sequence>
<dbReference type="GO" id="GO:0005886">
    <property type="term" value="C:plasma membrane"/>
    <property type="evidence" value="ECO:0007669"/>
    <property type="project" value="UniProtKB-SubCell"/>
</dbReference>
<evidence type="ECO:0000256" key="22">
    <source>
        <dbReference type="ARBA" id="ARBA00023065"/>
    </source>
</evidence>
<keyword evidence="24 29" id="KW-0472">Membrane</keyword>
<feature type="repeat" description="ANK" evidence="27">
    <location>
        <begin position="176"/>
        <end position="208"/>
    </location>
</feature>
<evidence type="ECO:0000256" key="7">
    <source>
        <dbReference type="ARBA" id="ARBA00022448"/>
    </source>
</evidence>
<evidence type="ECO:0000256" key="3">
    <source>
        <dbReference type="ARBA" id="ARBA00004325"/>
    </source>
</evidence>
<dbReference type="GO" id="GO:0005576">
    <property type="term" value="C:extracellular region"/>
    <property type="evidence" value="ECO:0007669"/>
    <property type="project" value="UniProtKB-SubCell"/>
</dbReference>
<dbReference type="GO" id="GO:0031966">
    <property type="term" value="C:mitochondrial membrane"/>
    <property type="evidence" value="ECO:0007669"/>
    <property type="project" value="UniProtKB-SubCell"/>
</dbReference>
<evidence type="ECO:0000256" key="12">
    <source>
        <dbReference type="ARBA" id="ARBA00022568"/>
    </source>
</evidence>
<keyword evidence="18" id="KW-0677">Repeat</keyword>
<keyword evidence="8" id="KW-1003">Cell membrane</keyword>
<dbReference type="EMBL" id="JABXBU010000030">
    <property type="protein sequence ID" value="KAF8784590.1"/>
    <property type="molecule type" value="Genomic_DNA"/>
</dbReference>
<dbReference type="GO" id="GO:0042802">
    <property type="term" value="F:identical protein binding"/>
    <property type="evidence" value="ECO:0007669"/>
    <property type="project" value="UniProtKB-ARBA"/>
</dbReference>
<dbReference type="PROSITE" id="PS50088">
    <property type="entry name" value="ANK_REPEAT"/>
    <property type="match status" value="3"/>
</dbReference>
<evidence type="ECO:0000256" key="20">
    <source>
        <dbReference type="ARBA" id="ARBA00022989"/>
    </source>
</evidence>
<keyword evidence="22" id="KW-0406">Ion transport</keyword>
<dbReference type="InterPro" id="IPR010548">
    <property type="entry name" value="BNIP3"/>
</dbReference>
<gene>
    <name evidence="30" type="ORF">HNY73_010244</name>
</gene>
<evidence type="ECO:0000256" key="1">
    <source>
        <dbReference type="ARBA" id="ARBA00004167"/>
    </source>
</evidence>
<evidence type="ECO:0000256" key="27">
    <source>
        <dbReference type="PROSITE-ProRule" id="PRU00023"/>
    </source>
</evidence>
<keyword evidence="13" id="KW-0800">Toxin</keyword>
<reference evidence="30" key="1">
    <citation type="journal article" date="2020" name="bioRxiv">
        <title>Chromosome-level reference genome of the European wasp spider Argiope bruennichi: a resource for studies on range expansion and evolutionary adaptation.</title>
        <authorList>
            <person name="Sheffer M.M."/>
            <person name="Hoppe A."/>
            <person name="Krehenwinkel H."/>
            <person name="Uhl G."/>
            <person name="Kuss A.W."/>
            <person name="Jensen L."/>
            <person name="Jensen C."/>
            <person name="Gillespie R.G."/>
            <person name="Hoff K.J."/>
            <person name="Prost S."/>
        </authorList>
    </citation>
    <scope>NUCLEOTIDE SEQUENCE</scope>
</reference>
<keyword evidence="25" id="KW-1053">Target membrane</keyword>
<evidence type="ECO:0000256" key="15">
    <source>
        <dbReference type="ARBA" id="ARBA00022692"/>
    </source>
</evidence>
<feature type="repeat" description="ANK" evidence="27">
    <location>
        <begin position="244"/>
        <end position="276"/>
    </location>
</feature>
<dbReference type="InterPro" id="IPR024862">
    <property type="entry name" value="TRPV"/>
</dbReference>
<proteinExistence type="inferred from homology"/>
<keyword evidence="19" id="KW-0106">Calcium</keyword>
<dbReference type="PANTHER" id="PTHR10582:SF28">
    <property type="entry name" value="NANCHUNG, ISOFORM B"/>
    <property type="match status" value="1"/>
</dbReference>
<keyword evidence="12" id="KW-0109">Calcium transport</keyword>
<evidence type="ECO:0000256" key="10">
    <source>
        <dbReference type="ARBA" id="ARBA00022525"/>
    </source>
</evidence>
<dbReference type="GO" id="GO:0006887">
    <property type="term" value="P:exocytosis"/>
    <property type="evidence" value="ECO:0007669"/>
    <property type="project" value="UniProtKB-KW"/>
</dbReference>
<keyword evidence="10" id="KW-0964">Secreted</keyword>
<feature type="transmembrane region" description="Helical" evidence="29">
    <location>
        <begin position="405"/>
        <end position="425"/>
    </location>
</feature>
<dbReference type="InterPro" id="IPR002110">
    <property type="entry name" value="Ankyrin_rpt"/>
</dbReference>
<evidence type="ECO:0000256" key="4">
    <source>
        <dbReference type="ARBA" id="ARBA00004613"/>
    </source>
</evidence>
<keyword evidence="16" id="KW-0528">Neurotoxin</keyword>
<protein>
    <submittedName>
        <fullName evidence="30">Transient receptor potential cation channel like protein</fullName>
    </submittedName>
</protein>
<evidence type="ECO:0000256" key="18">
    <source>
        <dbReference type="ARBA" id="ARBA00022737"/>
    </source>
</evidence>
<dbReference type="GO" id="GO:0043065">
    <property type="term" value="P:positive regulation of apoptotic process"/>
    <property type="evidence" value="ECO:0007669"/>
    <property type="project" value="InterPro"/>
</dbReference>
<evidence type="ECO:0000256" key="5">
    <source>
        <dbReference type="ARBA" id="ARBA00004651"/>
    </source>
</evidence>
<evidence type="ECO:0000256" key="24">
    <source>
        <dbReference type="ARBA" id="ARBA00023136"/>
    </source>
</evidence>
<feature type="region of interest" description="Disordered" evidence="28">
    <location>
        <begin position="81"/>
        <end position="113"/>
    </location>
</feature>
<name>A0A8T0F589_ARGBR</name>
<keyword evidence="30" id="KW-0675">Receptor</keyword>
<dbReference type="GO" id="GO:0090729">
    <property type="term" value="F:toxin activity"/>
    <property type="evidence" value="ECO:0007669"/>
    <property type="project" value="UniProtKB-KW"/>
</dbReference>
<evidence type="ECO:0000256" key="29">
    <source>
        <dbReference type="SAM" id="Phobius"/>
    </source>
</evidence>
<comment type="similarity">
    <text evidence="6">Belongs to the NIP3 family.</text>
</comment>
<evidence type="ECO:0000256" key="13">
    <source>
        <dbReference type="ARBA" id="ARBA00022656"/>
    </source>
</evidence>
<evidence type="ECO:0000256" key="17">
    <source>
        <dbReference type="ARBA" id="ARBA00022703"/>
    </source>
</evidence>
<dbReference type="GO" id="GO:0006915">
    <property type="term" value="P:apoptotic process"/>
    <property type="evidence" value="ECO:0007669"/>
    <property type="project" value="UniProtKB-KW"/>
</dbReference>
<organism evidence="30 31">
    <name type="scientific">Argiope bruennichi</name>
    <name type="common">Wasp spider</name>
    <name type="synonym">Aranea bruennichi</name>
    <dbReference type="NCBI Taxonomy" id="94029"/>
    <lineage>
        <taxon>Eukaryota</taxon>
        <taxon>Metazoa</taxon>
        <taxon>Ecdysozoa</taxon>
        <taxon>Arthropoda</taxon>
        <taxon>Chelicerata</taxon>
        <taxon>Arachnida</taxon>
        <taxon>Araneae</taxon>
        <taxon>Araneomorphae</taxon>
        <taxon>Entelegynae</taxon>
        <taxon>Araneoidea</taxon>
        <taxon>Araneidae</taxon>
        <taxon>Argiope</taxon>
    </lineage>
</organism>
<keyword evidence="26" id="KW-0407">Ion channel</keyword>
<keyword evidence="20 29" id="KW-1133">Transmembrane helix</keyword>
<dbReference type="GO" id="GO:0098703">
    <property type="term" value="P:calcium ion import across plasma membrane"/>
    <property type="evidence" value="ECO:0007669"/>
    <property type="project" value="TreeGrafter"/>
</dbReference>
<evidence type="ECO:0000256" key="16">
    <source>
        <dbReference type="ARBA" id="ARBA00022699"/>
    </source>
</evidence>
<evidence type="ECO:0000313" key="31">
    <source>
        <dbReference type="Proteomes" id="UP000807504"/>
    </source>
</evidence>
<dbReference type="PROSITE" id="PS50297">
    <property type="entry name" value="ANK_REP_REGION"/>
    <property type="match status" value="3"/>
</dbReference>
<evidence type="ECO:0000256" key="21">
    <source>
        <dbReference type="ARBA" id="ARBA00023028"/>
    </source>
</evidence>
<evidence type="ECO:0000256" key="9">
    <source>
        <dbReference type="ARBA" id="ARBA00022483"/>
    </source>
</evidence>
<feature type="transmembrane region" description="Helical" evidence="29">
    <location>
        <begin position="583"/>
        <end position="604"/>
    </location>
</feature>
<evidence type="ECO:0000256" key="2">
    <source>
        <dbReference type="ARBA" id="ARBA00004175"/>
    </source>
</evidence>
<feature type="transmembrane region" description="Helical" evidence="29">
    <location>
        <begin position="927"/>
        <end position="948"/>
    </location>
</feature>
<dbReference type="FunFam" id="1.25.40.20:FF:000181">
    <property type="entry name" value="Nanchung, isoform A"/>
    <property type="match status" value="1"/>
</dbReference>
<dbReference type="GO" id="GO:0044231">
    <property type="term" value="C:host cell presynaptic membrane"/>
    <property type="evidence" value="ECO:0007669"/>
    <property type="project" value="UniProtKB-KW"/>
</dbReference>
<reference evidence="30" key="2">
    <citation type="submission" date="2020-06" db="EMBL/GenBank/DDBJ databases">
        <authorList>
            <person name="Sheffer M."/>
        </authorList>
    </citation>
    <scope>NUCLEOTIDE SEQUENCE</scope>
</reference>
<dbReference type="Pfam" id="PF06553">
    <property type="entry name" value="BNIP3"/>
    <property type="match status" value="1"/>
</dbReference>
<evidence type="ECO:0000256" key="19">
    <source>
        <dbReference type="ARBA" id="ARBA00022837"/>
    </source>
</evidence>
<dbReference type="AlphaFoldDB" id="A0A8T0F589"/>
<evidence type="ECO:0000256" key="26">
    <source>
        <dbReference type="ARBA" id="ARBA00023303"/>
    </source>
</evidence>
<evidence type="ECO:0000256" key="6">
    <source>
        <dbReference type="ARBA" id="ARBA00007710"/>
    </source>
</evidence>
<dbReference type="Gene3D" id="1.25.40.20">
    <property type="entry name" value="Ankyrin repeat-containing domain"/>
    <property type="match status" value="1"/>
</dbReference>
<keyword evidence="11" id="KW-1052">Target cell membrane</keyword>
<accession>A0A8T0F589</accession>
<keyword evidence="21" id="KW-0638">Presynaptic neurotoxin</keyword>
<comment type="subcellular location">
    <subcellularLocation>
        <location evidence="5">Cell membrane</location>
        <topology evidence="5">Multi-pass membrane protein</topology>
    </subcellularLocation>
    <subcellularLocation>
        <location evidence="1">Membrane</location>
        <topology evidence="1">Single-pass membrane protein</topology>
    </subcellularLocation>
    <subcellularLocation>
        <location evidence="3">Mitochondrion membrane</location>
    </subcellularLocation>
    <subcellularLocation>
        <location evidence="4">Secreted</location>
    </subcellularLocation>
    <subcellularLocation>
        <location evidence="2">Target cell membrane</location>
    </subcellularLocation>
</comment>
<dbReference type="SMART" id="SM00248">
    <property type="entry name" value="ANK"/>
    <property type="match status" value="5"/>
</dbReference>
<keyword evidence="27" id="KW-0040">ANK repeat</keyword>
<keyword evidence="17" id="KW-0053">Apoptosis</keyword>
<comment type="caution">
    <text evidence="30">The sequence shown here is derived from an EMBL/GenBank/DDBJ whole genome shotgun (WGS) entry which is preliminary data.</text>
</comment>